<comment type="subcellular location">
    <subcellularLocation>
        <location evidence="1">Cell membrane</location>
        <topology evidence="1">Peripheral membrane protein</topology>
    </subcellularLocation>
    <subcellularLocation>
        <location evidence="2">Golgi apparatus membrane</location>
        <topology evidence="2">Peripheral membrane protein</topology>
    </subcellularLocation>
</comment>
<feature type="domain" description="CRAL-TRIO" evidence="7">
    <location>
        <begin position="4"/>
        <end position="61"/>
    </location>
</feature>
<keyword evidence="4" id="KW-0333">Golgi apparatus</keyword>
<evidence type="ECO:0000256" key="4">
    <source>
        <dbReference type="ARBA" id="ARBA00023034"/>
    </source>
</evidence>
<evidence type="ECO:0000256" key="6">
    <source>
        <dbReference type="SAM" id="MobiDB-lite"/>
    </source>
</evidence>
<dbReference type="EMBL" id="KV017544">
    <property type="protein sequence ID" value="KZV18056.1"/>
    <property type="molecule type" value="Genomic_DNA"/>
</dbReference>
<accession>A0A2Z7AG64</accession>
<evidence type="ECO:0000256" key="2">
    <source>
        <dbReference type="ARBA" id="ARBA00004395"/>
    </source>
</evidence>
<organism evidence="8 9">
    <name type="scientific">Dorcoceras hygrometricum</name>
    <dbReference type="NCBI Taxonomy" id="472368"/>
    <lineage>
        <taxon>Eukaryota</taxon>
        <taxon>Viridiplantae</taxon>
        <taxon>Streptophyta</taxon>
        <taxon>Embryophyta</taxon>
        <taxon>Tracheophyta</taxon>
        <taxon>Spermatophyta</taxon>
        <taxon>Magnoliopsida</taxon>
        <taxon>eudicotyledons</taxon>
        <taxon>Gunneridae</taxon>
        <taxon>Pentapetalae</taxon>
        <taxon>asterids</taxon>
        <taxon>lamiids</taxon>
        <taxon>Lamiales</taxon>
        <taxon>Gesneriaceae</taxon>
        <taxon>Didymocarpoideae</taxon>
        <taxon>Trichosporeae</taxon>
        <taxon>Loxocarpinae</taxon>
        <taxon>Dorcoceras</taxon>
    </lineage>
</organism>
<evidence type="ECO:0000256" key="3">
    <source>
        <dbReference type="ARBA" id="ARBA00022927"/>
    </source>
</evidence>
<dbReference type="PANTHER" id="PTHR45657">
    <property type="entry name" value="CRAL-TRIO DOMAIN-CONTAINING PROTEIN YKL091C-RELATED"/>
    <property type="match status" value="1"/>
</dbReference>
<evidence type="ECO:0000256" key="1">
    <source>
        <dbReference type="ARBA" id="ARBA00004202"/>
    </source>
</evidence>
<dbReference type="GO" id="GO:0015031">
    <property type="term" value="P:protein transport"/>
    <property type="evidence" value="ECO:0007669"/>
    <property type="project" value="UniProtKB-KW"/>
</dbReference>
<evidence type="ECO:0000313" key="8">
    <source>
        <dbReference type="EMBL" id="KZV18056.1"/>
    </source>
</evidence>
<dbReference type="Proteomes" id="UP000250235">
    <property type="component" value="Unassembled WGS sequence"/>
</dbReference>
<dbReference type="GO" id="GO:0000139">
    <property type="term" value="C:Golgi membrane"/>
    <property type="evidence" value="ECO:0007669"/>
    <property type="project" value="UniProtKB-SubCell"/>
</dbReference>
<dbReference type="Pfam" id="PF00650">
    <property type="entry name" value="CRAL_TRIO"/>
    <property type="match status" value="1"/>
</dbReference>
<dbReference type="PANTHER" id="PTHR45657:SF8">
    <property type="entry name" value="PHOSPHATIDYLINOSITOL_PHOSPHATIDYLCHOLINE TRANSFER PROTEIN SFH13"/>
    <property type="match status" value="1"/>
</dbReference>
<dbReference type="Gene3D" id="3.40.525.10">
    <property type="entry name" value="CRAL-TRIO lipid binding domain"/>
    <property type="match status" value="1"/>
</dbReference>
<dbReference type="AlphaFoldDB" id="A0A2Z7AG64"/>
<keyword evidence="3" id="KW-0653">Protein transport</keyword>
<reference evidence="8 9" key="1">
    <citation type="journal article" date="2015" name="Proc. Natl. Acad. Sci. U.S.A.">
        <title>The resurrection genome of Boea hygrometrica: A blueprint for survival of dehydration.</title>
        <authorList>
            <person name="Xiao L."/>
            <person name="Yang G."/>
            <person name="Zhang L."/>
            <person name="Yang X."/>
            <person name="Zhao S."/>
            <person name="Ji Z."/>
            <person name="Zhou Q."/>
            <person name="Hu M."/>
            <person name="Wang Y."/>
            <person name="Chen M."/>
            <person name="Xu Y."/>
            <person name="Jin H."/>
            <person name="Xiao X."/>
            <person name="Hu G."/>
            <person name="Bao F."/>
            <person name="Hu Y."/>
            <person name="Wan P."/>
            <person name="Li L."/>
            <person name="Deng X."/>
            <person name="Kuang T."/>
            <person name="Xiang C."/>
            <person name="Zhu J.K."/>
            <person name="Oliver M.J."/>
            <person name="He Y."/>
        </authorList>
    </citation>
    <scope>NUCLEOTIDE SEQUENCE [LARGE SCALE GENOMIC DNA]</scope>
    <source>
        <strain evidence="9">cv. XS01</strain>
    </source>
</reference>
<dbReference type="InterPro" id="IPR001251">
    <property type="entry name" value="CRAL-TRIO_dom"/>
</dbReference>
<protein>
    <recommendedName>
        <fullName evidence="7">CRAL-TRIO domain-containing protein</fullName>
    </recommendedName>
</protein>
<comment type="similarity">
    <text evidence="5">Belongs to the SFH family.</text>
</comment>
<name>A0A2Z7AG64_9LAMI</name>
<keyword evidence="3" id="KW-0813">Transport</keyword>
<dbReference type="InterPro" id="IPR036865">
    <property type="entry name" value="CRAL-TRIO_dom_sf"/>
</dbReference>
<keyword evidence="9" id="KW-1185">Reference proteome</keyword>
<dbReference type="GO" id="GO:0005886">
    <property type="term" value="C:plasma membrane"/>
    <property type="evidence" value="ECO:0007669"/>
    <property type="project" value="UniProtKB-SubCell"/>
</dbReference>
<evidence type="ECO:0000256" key="5">
    <source>
        <dbReference type="ARBA" id="ARBA00038020"/>
    </source>
</evidence>
<dbReference type="SUPFAM" id="SSF52087">
    <property type="entry name" value="CRAL/TRIO domain"/>
    <property type="match status" value="1"/>
</dbReference>
<gene>
    <name evidence="8" type="ORF">F511_30120</name>
</gene>
<proteinExistence type="inferred from homology"/>
<dbReference type="InterPro" id="IPR051026">
    <property type="entry name" value="PI/PC_transfer"/>
</dbReference>
<evidence type="ECO:0000313" key="9">
    <source>
        <dbReference type="Proteomes" id="UP000250235"/>
    </source>
</evidence>
<feature type="region of interest" description="Disordered" evidence="6">
    <location>
        <begin position="89"/>
        <end position="108"/>
    </location>
</feature>
<evidence type="ECO:0000259" key="7">
    <source>
        <dbReference type="Pfam" id="PF00650"/>
    </source>
</evidence>
<sequence>METSLLAAKAKIDNNYYPETLHRLYVVNAGAGLTKLLWPVAEKLLDAKTIGKIHLVYNAEATVVRQISQLANDQQKIHSCIRIRPLKGKSSNTRTCESESDAEGPCSPSGQRGHLFASMNPVHEASTSDPCIYYSCDDSFSSGDKDSDYDEQGGENKSSNIYCAYFSHDFVGLYPRKILKRSFRYMNRTVISSIINLLSVLRNAPIEYWRRQTHVHPSHMLENEPEPNTDLVVSTEDVNEADRFFSCVQRLQRLENLLEQLDNKPAKIPREKEQMLESLDRIRSVEVDLEKTKRLNIMLHLLKFFCVDELTDSYVQSSHYELQW</sequence>
<dbReference type="OrthoDB" id="1434354at2759"/>